<dbReference type="PANTHER" id="PTHR19848">
    <property type="entry name" value="WD40 REPEAT PROTEIN"/>
    <property type="match status" value="1"/>
</dbReference>
<dbReference type="PROSITE" id="PS50082">
    <property type="entry name" value="WD_REPEATS_2"/>
    <property type="match status" value="4"/>
</dbReference>
<dbReference type="PANTHER" id="PTHR19848:SF8">
    <property type="entry name" value="F-BOX AND WD REPEAT DOMAIN CONTAINING 7"/>
    <property type="match status" value="1"/>
</dbReference>
<feature type="repeat" description="WD" evidence="3">
    <location>
        <begin position="73"/>
        <end position="114"/>
    </location>
</feature>
<dbReference type="InterPro" id="IPR020472">
    <property type="entry name" value="WD40_PAC1"/>
</dbReference>
<accession>A0A7S3K3D0</accession>
<evidence type="ECO:0000256" key="1">
    <source>
        <dbReference type="ARBA" id="ARBA00022574"/>
    </source>
</evidence>
<organism evidence="4">
    <name type="scientific">Aureoumbra lagunensis</name>
    <dbReference type="NCBI Taxonomy" id="44058"/>
    <lineage>
        <taxon>Eukaryota</taxon>
        <taxon>Sar</taxon>
        <taxon>Stramenopiles</taxon>
        <taxon>Ochrophyta</taxon>
        <taxon>Pelagophyceae</taxon>
        <taxon>Pelagomonadales</taxon>
        <taxon>Aureoumbra</taxon>
    </lineage>
</organism>
<proteinExistence type="predicted"/>
<dbReference type="PRINTS" id="PR00320">
    <property type="entry name" value="GPROTEINBRPT"/>
</dbReference>
<name>A0A7S3K3D0_9STRA</name>
<dbReference type="Pfam" id="PF00400">
    <property type="entry name" value="WD40"/>
    <property type="match status" value="6"/>
</dbReference>
<dbReference type="InterPro" id="IPR015943">
    <property type="entry name" value="WD40/YVTN_repeat-like_dom_sf"/>
</dbReference>
<dbReference type="SMART" id="SM00320">
    <property type="entry name" value="WD40"/>
    <property type="match status" value="6"/>
</dbReference>
<dbReference type="InterPro" id="IPR019775">
    <property type="entry name" value="WD40_repeat_CS"/>
</dbReference>
<gene>
    <name evidence="4" type="ORF">ALAG00032_LOCUS12447</name>
</gene>
<evidence type="ECO:0000313" key="4">
    <source>
        <dbReference type="EMBL" id="CAE0371665.1"/>
    </source>
</evidence>
<dbReference type="InterPro" id="IPR036322">
    <property type="entry name" value="WD40_repeat_dom_sf"/>
</dbReference>
<dbReference type="AlphaFoldDB" id="A0A7S3K3D0"/>
<sequence>MEDEEFDDILIRKEIWRYHVISYLTPSDILIFKQISRLGKQVSVGLFSERYIIASGLNAFIFDAETHQVIQTLKGHTDCIRCCKFSRDGRRVVTISEDDTAKIWDSLTGTILFTFEGNWARACHFSPDGTLLITASSNDYTARVCNAKNGRYIFILNHTDIVWDCAFAPDSKRIVTASFDFTARVWCAETGVCELTLTHQDFVNCCSFSHNGKYIVTGGDDDTARIWNASDGSLEKTLRHERWVKRCAFSFDDKLLVTATSNYPKHDKVLLIWDTQNGTIKSKLEGNYDYILSCCFSIDGNRLLSTTTDLTARIWDVHTGRILSKFCFNHHPQSCDISAFCS</sequence>
<dbReference type="PROSITE" id="PS50294">
    <property type="entry name" value="WD_REPEATS_REGION"/>
    <property type="match status" value="4"/>
</dbReference>
<dbReference type="InterPro" id="IPR001680">
    <property type="entry name" value="WD40_rpt"/>
</dbReference>
<reference evidence="4" key="1">
    <citation type="submission" date="2021-01" db="EMBL/GenBank/DDBJ databases">
        <authorList>
            <person name="Corre E."/>
            <person name="Pelletier E."/>
            <person name="Niang G."/>
            <person name="Scheremetjew M."/>
            <person name="Finn R."/>
            <person name="Kale V."/>
            <person name="Holt S."/>
            <person name="Cochrane G."/>
            <person name="Meng A."/>
            <person name="Brown T."/>
            <person name="Cohen L."/>
        </authorList>
    </citation>
    <scope>NUCLEOTIDE SEQUENCE</scope>
    <source>
        <strain evidence="4">CCMP1510</strain>
    </source>
</reference>
<feature type="repeat" description="WD" evidence="3">
    <location>
        <begin position="284"/>
        <end position="325"/>
    </location>
</feature>
<dbReference type="Gene3D" id="2.130.10.10">
    <property type="entry name" value="YVTN repeat-like/Quinoprotein amine dehydrogenase"/>
    <property type="match status" value="4"/>
</dbReference>
<evidence type="ECO:0008006" key="5">
    <source>
        <dbReference type="Google" id="ProtNLM"/>
    </source>
</evidence>
<dbReference type="EMBL" id="HBIJ01018945">
    <property type="protein sequence ID" value="CAE0371665.1"/>
    <property type="molecule type" value="Transcribed_RNA"/>
</dbReference>
<dbReference type="SUPFAM" id="SSF50978">
    <property type="entry name" value="WD40 repeat-like"/>
    <property type="match status" value="1"/>
</dbReference>
<dbReference type="CDD" id="cd00200">
    <property type="entry name" value="WD40"/>
    <property type="match status" value="1"/>
</dbReference>
<dbReference type="PROSITE" id="PS00678">
    <property type="entry name" value="WD_REPEATS_1"/>
    <property type="match status" value="2"/>
</dbReference>
<feature type="repeat" description="WD" evidence="3">
    <location>
        <begin position="196"/>
        <end position="237"/>
    </location>
</feature>
<evidence type="ECO:0000256" key="3">
    <source>
        <dbReference type="PROSITE-ProRule" id="PRU00221"/>
    </source>
</evidence>
<feature type="repeat" description="WD" evidence="3">
    <location>
        <begin position="155"/>
        <end position="186"/>
    </location>
</feature>
<keyword evidence="1 3" id="KW-0853">WD repeat</keyword>
<keyword evidence="2" id="KW-0677">Repeat</keyword>
<evidence type="ECO:0000256" key="2">
    <source>
        <dbReference type="ARBA" id="ARBA00022737"/>
    </source>
</evidence>
<protein>
    <recommendedName>
        <fullName evidence="5">Anaphase-promoting complex subunit 4 WD40 domain-containing protein</fullName>
    </recommendedName>
</protein>